<sequence>MSSSRAKAQTALEVLFIAGIILIGAAILLPGYMNTNTDTVVLMHVKNAADNACSYLGTGVEVNEPAYSSLNAVIKEANYSSIQCKVSRTFIDSSTESSINLNVTVIYSGPLEVSKVENAISGFIENWLESKGFSRVNGALSYGGKTVSITVKVVRA</sequence>
<protein>
    <recommendedName>
        <fullName evidence="4">Class III signal peptide-containing protein</fullName>
    </recommendedName>
</protein>
<dbReference type="OrthoDB" id="100210at2157"/>
<dbReference type="EMBL" id="CP001398">
    <property type="protein sequence ID" value="ACS33271.1"/>
    <property type="molecule type" value="Genomic_DNA"/>
</dbReference>
<feature type="transmembrane region" description="Helical" evidence="1">
    <location>
        <begin position="12"/>
        <end position="33"/>
    </location>
</feature>
<dbReference type="RefSeq" id="WP_015858389.1">
    <property type="nucleotide sequence ID" value="NC_012804.1"/>
</dbReference>
<accession>C5A4V9</accession>
<evidence type="ECO:0000313" key="2">
    <source>
        <dbReference type="EMBL" id="ACS33271.1"/>
    </source>
</evidence>
<keyword evidence="1" id="KW-1133">Transmembrane helix</keyword>
<evidence type="ECO:0008006" key="4">
    <source>
        <dbReference type="Google" id="ProtNLM"/>
    </source>
</evidence>
<evidence type="ECO:0000256" key="1">
    <source>
        <dbReference type="SAM" id="Phobius"/>
    </source>
</evidence>
<dbReference type="Proteomes" id="UP000001488">
    <property type="component" value="Chromosome"/>
</dbReference>
<dbReference type="PATRIC" id="fig|593117.10.peg.766"/>
<dbReference type="STRING" id="593117.TGAM_0769"/>
<dbReference type="PaxDb" id="593117-TGAM_0769"/>
<evidence type="ECO:0000313" key="3">
    <source>
        <dbReference type="Proteomes" id="UP000001488"/>
    </source>
</evidence>
<dbReference type="KEGG" id="tga:TGAM_0769"/>
<dbReference type="HOGENOM" id="CLU_140807_1_0_2"/>
<dbReference type="eggNOG" id="arCOG05789">
    <property type="taxonomic scope" value="Archaea"/>
</dbReference>
<proteinExistence type="predicted"/>
<gene>
    <name evidence="2" type="ordered locus">TGAM_0769</name>
</gene>
<keyword evidence="1" id="KW-0812">Transmembrane</keyword>
<organism evidence="2 3">
    <name type="scientific">Thermococcus gammatolerans (strain DSM 15229 / JCM 11827 / EJ3)</name>
    <dbReference type="NCBI Taxonomy" id="593117"/>
    <lineage>
        <taxon>Archaea</taxon>
        <taxon>Methanobacteriati</taxon>
        <taxon>Methanobacteriota</taxon>
        <taxon>Thermococci</taxon>
        <taxon>Thermococcales</taxon>
        <taxon>Thermococcaceae</taxon>
        <taxon>Thermococcus</taxon>
    </lineage>
</organism>
<name>C5A4V9_THEGJ</name>
<keyword evidence="1" id="KW-0472">Membrane</keyword>
<keyword evidence="3" id="KW-1185">Reference proteome</keyword>
<dbReference type="GeneID" id="7987743"/>
<reference evidence="2 3" key="1">
    <citation type="journal article" date="2007" name="Genome Biol.">
        <title>Genome analysis and genome-wide proteomics of Thermococcus gammatolerans, the most radioresistant organism known amongst the Archaea.</title>
        <authorList>
            <person name="Zivanovic Y."/>
            <person name="Armengaud J."/>
            <person name="Lagorce A."/>
            <person name="Leplat C."/>
            <person name="Guerin P."/>
            <person name="Dutertre M."/>
            <person name="Anthouard V."/>
            <person name="Forterre P."/>
            <person name="Wincker P."/>
            <person name="Confalonieri F."/>
        </authorList>
    </citation>
    <scope>NUCLEOTIDE SEQUENCE [LARGE SCALE GENOMIC DNA]</scope>
    <source>
        <strain evidence="3">DSM 15229 / JCM 11827 / EJ3</strain>
    </source>
</reference>
<dbReference type="AlphaFoldDB" id="C5A4V9"/>